<dbReference type="AlphaFoldDB" id="A0A8S4QK80"/>
<name>A0A8S4QK80_9NEOP</name>
<reference evidence="2" key="1">
    <citation type="submission" date="2022-03" db="EMBL/GenBank/DDBJ databases">
        <authorList>
            <person name="Lindestad O."/>
        </authorList>
    </citation>
    <scope>NUCLEOTIDE SEQUENCE</scope>
</reference>
<accession>A0A8S4QK80</accession>
<gene>
    <name evidence="2" type="primary">jg22830</name>
    <name evidence="2" type="ORF">PAEG_LOCUS3126</name>
</gene>
<sequence length="88" mass="9391">ARQEINVAKMVTAERALSLKIILYCRVHAQRLQQPGPPDSARADALATGGRFPPPPLTHPSASRGRRPAGSRLRGLGALLGCQPSATW</sequence>
<proteinExistence type="predicted"/>
<comment type="caution">
    <text evidence="2">The sequence shown here is derived from an EMBL/GenBank/DDBJ whole genome shotgun (WGS) entry which is preliminary data.</text>
</comment>
<protein>
    <submittedName>
        <fullName evidence="2">Jg22830 protein</fullName>
    </submittedName>
</protein>
<evidence type="ECO:0000313" key="2">
    <source>
        <dbReference type="EMBL" id="CAH2211296.1"/>
    </source>
</evidence>
<feature type="non-terminal residue" evidence="2">
    <location>
        <position position="1"/>
    </location>
</feature>
<dbReference type="EMBL" id="CAKXAJ010009799">
    <property type="protein sequence ID" value="CAH2211296.1"/>
    <property type="molecule type" value="Genomic_DNA"/>
</dbReference>
<keyword evidence="3" id="KW-1185">Reference proteome</keyword>
<organism evidence="2 3">
    <name type="scientific">Pararge aegeria aegeria</name>
    <dbReference type="NCBI Taxonomy" id="348720"/>
    <lineage>
        <taxon>Eukaryota</taxon>
        <taxon>Metazoa</taxon>
        <taxon>Ecdysozoa</taxon>
        <taxon>Arthropoda</taxon>
        <taxon>Hexapoda</taxon>
        <taxon>Insecta</taxon>
        <taxon>Pterygota</taxon>
        <taxon>Neoptera</taxon>
        <taxon>Endopterygota</taxon>
        <taxon>Lepidoptera</taxon>
        <taxon>Glossata</taxon>
        <taxon>Ditrysia</taxon>
        <taxon>Papilionoidea</taxon>
        <taxon>Nymphalidae</taxon>
        <taxon>Satyrinae</taxon>
        <taxon>Satyrini</taxon>
        <taxon>Parargina</taxon>
        <taxon>Pararge</taxon>
    </lineage>
</organism>
<feature type="region of interest" description="Disordered" evidence="1">
    <location>
        <begin position="32"/>
        <end position="77"/>
    </location>
</feature>
<evidence type="ECO:0000313" key="3">
    <source>
        <dbReference type="Proteomes" id="UP000838756"/>
    </source>
</evidence>
<evidence type="ECO:0000256" key="1">
    <source>
        <dbReference type="SAM" id="MobiDB-lite"/>
    </source>
</evidence>
<dbReference type="Proteomes" id="UP000838756">
    <property type="component" value="Unassembled WGS sequence"/>
</dbReference>